<reference evidence="1" key="1">
    <citation type="submission" date="2021-06" db="EMBL/GenBank/DDBJ databases">
        <authorList>
            <person name="Kallberg Y."/>
            <person name="Tangrot J."/>
            <person name="Rosling A."/>
        </authorList>
    </citation>
    <scope>NUCLEOTIDE SEQUENCE</scope>
    <source>
        <strain evidence="1">AZ414A</strain>
    </source>
</reference>
<sequence length="40" mass="4460">NATVLETPGVSVVKGYLRDNVETKGWLRVGTVKKAWDMQI</sequence>
<dbReference type="EMBL" id="CAJVPK010000568">
    <property type="protein sequence ID" value="CAG8527118.1"/>
    <property type="molecule type" value="Genomic_DNA"/>
</dbReference>
<keyword evidence="2" id="KW-1185">Reference proteome</keyword>
<accession>A0A9N9FEB8</accession>
<comment type="caution">
    <text evidence="1">The sequence shown here is derived from an EMBL/GenBank/DDBJ whole genome shotgun (WGS) entry which is preliminary data.</text>
</comment>
<proteinExistence type="predicted"/>
<evidence type="ECO:0000313" key="1">
    <source>
        <dbReference type="EMBL" id="CAG8527118.1"/>
    </source>
</evidence>
<evidence type="ECO:0000313" key="2">
    <source>
        <dbReference type="Proteomes" id="UP000789706"/>
    </source>
</evidence>
<name>A0A9N9FEB8_9GLOM</name>
<dbReference type="Proteomes" id="UP000789706">
    <property type="component" value="Unassembled WGS sequence"/>
</dbReference>
<feature type="non-terminal residue" evidence="1">
    <location>
        <position position="40"/>
    </location>
</feature>
<gene>
    <name evidence="1" type="ORF">DEBURN_LOCUS5957</name>
</gene>
<organism evidence="1 2">
    <name type="scientific">Diversispora eburnea</name>
    <dbReference type="NCBI Taxonomy" id="1213867"/>
    <lineage>
        <taxon>Eukaryota</taxon>
        <taxon>Fungi</taxon>
        <taxon>Fungi incertae sedis</taxon>
        <taxon>Mucoromycota</taxon>
        <taxon>Glomeromycotina</taxon>
        <taxon>Glomeromycetes</taxon>
        <taxon>Diversisporales</taxon>
        <taxon>Diversisporaceae</taxon>
        <taxon>Diversispora</taxon>
    </lineage>
</organism>
<dbReference type="AlphaFoldDB" id="A0A9N9FEB8"/>
<protein>
    <submittedName>
        <fullName evidence="1">242_t:CDS:1</fullName>
    </submittedName>
</protein>